<reference evidence="3 4" key="2">
    <citation type="submission" date="2017-09" db="EMBL/GenBank/DDBJ databases">
        <authorList>
            <person name="Lee N."/>
            <person name="Cho B.-K."/>
        </authorList>
    </citation>
    <scope>NUCLEOTIDE SEQUENCE [LARGE SCALE GENOMIC DNA]</scope>
    <source>
        <strain evidence="3 4">ATCC 27467</strain>
    </source>
</reference>
<dbReference type="Pfam" id="PF13302">
    <property type="entry name" value="Acetyltransf_3"/>
    <property type="match status" value="1"/>
</dbReference>
<dbReference type="PROSITE" id="PS51186">
    <property type="entry name" value="GNAT"/>
    <property type="match status" value="1"/>
</dbReference>
<proteinExistence type="predicted"/>
<protein>
    <submittedName>
        <fullName evidence="3">N-acetyltransferase</fullName>
    </submittedName>
</protein>
<dbReference type="PANTHER" id="PTHR43441:SF10">
    <property type="entry name" value="ACETYLTRANSFERASE"/>
    <property type="match status" value="1"/>
</dbReference>
<dbReference type="CDD" id="cd04301">
    <property type="entry name" value="NAT_SF"/>
    <property type="match status" value="1"/>
</dbReference>
<dbReference type="EMBL" id="BMVX01000007">
    <property type="protein sequence ID" value="GGZ62737.1"/>
    <property type="molecule type" value="Genomic_DNA"/>
</dbReference>
<evidence type="ECO:0000259" key="1">
    <source>
        <dbReference type="PROSITE" id="PS51186"/>
    </source>
</evidence>
<dbReference type="InterPro" id="IPR000182">
    <property type="entry name" value="GNAT_dom"/>
</dbReference>
<dbReference type="SUPFAM" id="SSF55729">
    <property type="entry name" value="Acyl-CoA N-acyltransferases (Nat)"/>
    <property type="match status" value="1"/>
</dbReference>
<keyword evidence="4" id="KW-1185">Reference proteome</keyword>
<gene>
    <name evidence="3" type="ORF">CP968_05740</name>
    <name evidence="2" type="ORF">GCM10010371_22750</name>
</gene>
<evidence type="ECO:0000313" key="3">
    <source>
        <dbReference type="EMBL" id="QEU77844.1"/>
    </source>
</evidence>
<dbReference type="KEGG" id="ssub:CP968_05740"/>
<reference evidence="2" key="1">
    <citation type="journal article" date="2014" name="Int. J. Syst. Evol. Microbiol.">
        <title>Complete genome sequence of Corynebacterium casei LMG S-19264T (=DSM 44701T), isolated from a smear-ripened cheese.</title>
        <authorList>
            <consortium name="US DOE Joint Genome Institute (JGI-PGF)"/>
            <person name="Walter F."/>
            <person name="Albersmeier A."/>
            <person name="Kalinowski J."/>
            <person name="Ruckert C."/>
        </authorList>
    </citation>
    <scope>NUCLEOTIDE SEQUENCE</scope>
    <source>
        <strain evidence="2">JCM 4834</strain>
    </source>
</reference>
<accession>A0A5P2UK25</accession>
<organism evidence="3 4">
    <name type="scientific">Streptomyces subrutilus</name>
    <dbReference type="NCBI Taxonomy" id="36818"/>
    <lineage>
        <taxon>Bacteria</taxon>
        <taxon>Bacillati</taxon>
        <taxon>Actinomycetota</taxon>
        <taxon>Actinomycetes</taxon>
        <taxon>Kitasatosporales</taxon>
        <taxon>Streptomycetaceae</taxon>
        <taxon>Streptomyces</taxon>
    </lineage>
</organism>
<dbReference type="EMBL" id="CP023701">
    <property type="protein sequence ID" value="QEU77844.1"/>
    <property type="molecule type" value="Genomic_DNA"/>
</dbReference>
<evidence type="ECO:0000313" key="4">
    <source>
        <dbReference type="Proteomes" id="UP000326831"/>
    </source>
</evidence>
<feature type="domain" description="N-acetyltransferase" evidence="1">
    <location>
        <begin position="23"/>
        <end position="179"/>
    </location>
</feature>
<dbReference type="Gene3D" id="3.40.630.30">
    <property type="match status" value="1"/>
</dbReference>
<dbReference type="GO" id="GO:0008999">
    <property type="term" value="F:protein-N-terminal-alanine acetyltransferase activity"/>
    <property type="evidence" value="ECO:0007669"/>
    <property type="project" value="TreeGrafter"/>
</dbReference>
<keyword evidence="3" id="KW-0808">Transferase</keyword>
<dbReference type="PANTHER" id="PTHR43441">
    <property type="entry name" value="RIBOSOMAL-PROTEIN-SERINE ACETYLTRANSFERASE"/>
    <property type="match status" value="1"/>
</dbReference>
<dbReference type="InterPro" id="IPR051908">
    <property type="entry name" value="Ribosomal_N-acetyltransferase"/>
</dbReference>
<dbReference type="InterPro" id="IPR016181">
    <property type="entry name" value="Acyl_CoA_acyltransferase"/>
</dbReference>
<dbReference type="GO" id="GO:0005737">
    <property type="term" value="C:cytoplasm"/>
    <property type="evidence" value="ECO:0007669"/>
    <property type="project" value="TreeGrafter"/>
</dbReference>
<name>A0A5P2UK25_9ACTN</name>
<reference evidence="2" key="3">
    <citation type="submission" date="2020-09" db="EMBL/GenBank/DDBJ databases">
        <authorList>
            <person name="Sun Q."/>
            <person name="Ohkuma M."/>
        </authorList>
    </citation>
    <scope>NUCLEOTIDE SEQUENCE</scope>
    <source>
        <strain evidence="2">JCM 4834</strain>
    </source>
</reference>
<sequence length="181" mass="20587">MTLFGHPLDENAQLRPLEPWNAVEFAEYVDRDREHLGPWLPWAHAITDSESARKWLQAYAERQARDEGRIFGIWLDGKLQGGALFRTFDVPSGVCELGAWLSPEAGGRGLVTRAADRLVRWALDERGMTRVEWRVTPANKRSIAVAERLGMRHEGTLRQVFPFNGVRQDLEIWALLAADRG</sequence>
<dbReference type="GO" id="GO:1990189">
    <property type="term" value="F:protein N-terminal-serine acetyltransferase activity"/>
    <property type="evidence" value="ECO:0007669"/>
    <property type="project" value="TreeGrafter"/>
</dbReference>
<dbReference type="Proteomes" id="UP000326831">
    <property type="component" value="Chromosome"/>
</dbReference>
<dbReference type="AlphaFoldDB" id="A0A5P2UK25"/>
<evidence type="ECO:0000313" key="2">
    <source>
        <dbReference type="EMBL" id="GGZ62737.1"/>
    </source>
</evidence>
<dbReference type="Proteomes" id="UP000634660">
    <property type="component" value="Unassembled WGS sequence"/>
</dbReference>
<dbReference type="OrthoDB" id="5191051at2"/>
<dbReference type="RefSeq" id="WP_150516945.1">
    <property type="nucleotide sequence ID" value="NZ_BMVX01000007.1"/>
</dbReference>